<dbReference type="Proteomes" id="UP000886786">
    <property type="component" value="Unassembled WGS sequence"/>
</dbReference>
<sequence>MVYNYETINKYLDEIKKTEGISLQTINYQHNSINGILFKCNKKKFFKIISKDEAMRERDSIKICSSIFPVMPQTDVYCFNENLCLVLYDYDINVGLNKGLLNDYFVINDFKKTFDEAPINKLLCFYKKSSQNSQKITKAPIDIFFRERVLSRLNNWYKNNNDFYKTVIVNGENSVTTEKIIKETISYFQLEKAHDGFITQGDHNVLNLSITPYFFDVSSAGYNYAIGEFAMCFISILFFDQYICPKYHEESYKNHEKIFETLNNYKPKINYNLYKENIVINCEFRISKIRRAYILKFLDIVKDFDIYDDLIYFVIMRLLCIFNINTFDSDDYYYILFLIHWFYLKLSNLNYNKLKNLILKMNLLD</sequence>
<name>A0A9D0ZT20_9FIRM</name>
<organism evidence="1 2">
    <name type="scientific">Candidatus Coprosoma intestinipullorum</name>
    <dbReference type="NCBI Taxonomy" id="2840752"/>
    <lineage>
        <taxon>Bacteria</taxon>
        <taxon>Bacillati</taxon>
        <taxon>Bacillota</taxon>
        <taxon>Bacillota incertae sedis</taxon>
        <taxon>Candidatus Coprosoma</taxon>
    </lineage>
</organism>
<reference evidence="1" key="1">
    <citation type="submission" date="2020-10" db="EMBL/GenBank/DDBJ databases">
        <authorList>
            <person name="Gilroy R."/>
        </authorList>
    </citation>
    <scope>NUCLEOTIDE SEQUENCE</scope>
    <source>
        <strain evidence="1">CHK147-3167</strain>
    </source>
</reference>
<evidence type="ECO:0000313" key="2">
    <source>
        <dbReference type="Proteomes" id="UP000886786"/>
    </source>
</evidence>
<reference evidence="1" key="2">
    <citation type="journal article" date="2021" name="PeerJ">
        <title>Extensive microbial diversity within the chicken gut microbiome revealed by metagenomics and culture.</title>
        <authorList>
            <person name="Gilroy R."/>
            <person name="Ravi A."/>
            <person name="Getino M."/>
            <person name="Pursley I."/>
            <person name="Horton D.L."/>
            <person name="Alikhan N.F."/>
            <person name="Baker D."/>
            <person name="Gharbi K."/>
            <person name="Hall N."/>
            <person name="Watson M."/>
            <person name="Adriaenssens E.M."/>
            <person name="Foster-Nyarko E."/>
            <person name="Jarju S."/>
            <person name="Secka A."/>
            <person name="Antonio M."/>
            <person name="Oren A."/>
            <person name="Chaudhuri R.R."/>
            <person name="La Ragione R."/>
            <person name="Hildebrand F."/>
            <person name="Pallen M.J."/>
        </authorList>
    </citation>
    <scope>NUCLEOTIDE SEQUENCE</scope>
    <source>
        <strain evidence="1">CHK147-3167</strain>
    </source>
</reference>
<dbReference type="AlphaFoldDB" id="A0A9D0ZT20"/>
<protein>
    <submittedName>
        <fullName evidence="1">Uncharacterized protein</fullName>
    </submittedName>
</protein>
<gene>
    <name evidence="1" type="ORF">IAB27_08240</name>
</gene>
<accession>A0A9D0ZT20</accession>
<proteinExistence type="predicted"/>
<comment type="caution">
    <text evidence="1">The sequence shown here is derived from an EMBL/GenBank/DDBJ whole genome shotgun (WGS) entry which is preliminary data.</text>
</comment>
<dbReference type="EMBL" id="DVFV01000141">
    <property type="protein sequence ID" value="HIQ91582.1"/>
    <property type="molecule type" value="Genomic_DNA"/>
</dbReference>
<evidence type="ECO:0000313" key="1">
    <source>
        <dbReference type="EMBL" id="HIQ91582.1"/>
    </source>
</evidence>